<feature type="region of interest" description="Disordered" evidence="1">
    <location>
        <begin position="1"/>
        <end position="25"/>
    </location>
</feature>
<evidence type="ECO:0000256" key="1">
    <source>
        <dbReference type="SAM" id="MobiDB-lite"/>
    </source>
</evidence>
<name>A0A8J9Y7K3_9NEOP</name>
<dbReference type="Proteomes" id="UP000838878">
    <property type="component" value="Chromosome 11"/>
</dbReference>
<protein>
    <submittedName>
        <fullName evidence="2">Uncharacterized protein</fullName>
    </submittedName>
</protein>
<dbReference type="AlphaFoldDB" id="A0A8J9Y7K3"/>
<gene>
    <name evidence="2" type="ORF">BINO364_LOCUS3061</name>
</gene>
<organism evidence="2 3">
    <name type="scientific">Brenthis ino</name>
    <name type="common">lesser marbled fritillary</name>
    <dbReference type="NCBI Taxonomy" id="405034"/>
    <lineage>
        <taxon>Eukaryota</taxon>
        <taxon>Metazoa</taxon>
        <taxon>Ecdysozoa</taxon>
        <taxon>Arthropoda</taxon>
        <taxon>Hexapoda</taxon>
        <taxon>Insecta</taxon>
        <taxon>Pterygota</taxon>
        <taxon>Neoptera</taxon>
        <taxon>Endopterygota</taxon>
        <taxon>Lepidoptera</taxon>
        <taxon>Glossata</taxon>
        <taxon>Ditrysia</taxon>
        <taxon>Papilionoidea</taxon>
        <taxon>Nymphalidae</taxon>
        <taxon>Heliconiinae</taxon>
        <taxon>Argynnini</taxon>
        <taxon>Brenthis</taxon>
    </lineage>
</organism>
<keyword evidence="3" id="KW-1185">Reference proteome</keyword>
<accession>A0A8J9Y7K3</accession>
<dbReference type="EMBL" id="OV170231">
    <property type="protein sequence ID" value="CAH0716265.1"/>
    <property type="molecule type" value="Genomic_DNA"/>
</dbReference>
<reference evidence="2" key="1">
    <citation type="submission" date="2021-12" db="EMBL/GenBank/DDBJ databases">
        <authorList>
            <person name="Martin H S."/>
        </authorList>
    </citation>
    <scope>NUCLEOTIDE SEQUENCE</scope>
</reference>
<sequence length="187" mass="20438">MVPECTSEMATYGDEAGEQDGGEVFSGRLSGDGHVPWTDRVDSVAAAAQPALQCDGRSCQPQLYGLSIAPILRFMSALQLNITIEGASINGLKAWCKNFVELLISDTGTSKCTYVAVIALLEQEEAPISSMVTPSSQMEGMALLWLVHKNWSRDLVRLQSGSHHSRVKEKKYTSLVYKRQGQPYKVA</sequence>
<dbReference type="OrthoDB" id="7344999at2759"/>
<feature type="non-terminal residue" evidence="2">
    <location>
        <position position="187"/>
    </location>
</feature>
<proteinExistence type="predicted"/>
<evidence type="ECO:0000313" key="3">
    <source>
        <dbReference type="Proteomes" id="UP000838878"/>
    </source>
</evidence>
<evidence type="ECO:0000313" key="2">
    <source>
        <dbReference type="EMBL" id="CAH0716265.1"/>
    </source>
</evidence>